<feature type="active site" description="Phosphocysteine intermediate; for EIIB activity" evidence="11">
    <location>
        <position position="28"/>
    </location>
</feature>
<dbReference type="PANTHER" id="PTHR30175">
    <property type="entry name" value="PHOSPHOTRANSFERASE SYSTEM TRANSPORT PROTEIN"/>
    <property type="match status" value="1"/>
</dbReference>
<evidence type="ECO:0000259" key="14">
    <source>
        <dbReference type="PROSITE" id="PS51098"/>
    </source>
</evidence>
<evidence type="ECO:0000259" key="13">
    <source>
        <dbReference type="PROSITE" id="PS51093"/>
    </source>
</evidence>
<evidence type="ECO:0000256" key="8">
    <source>
        <dbReference type="ARBA" id="ARBA00022777"/>
    </source>
</evidence>
<feature type="transmembrane region" description="Helical" evidence="12">
    <location>
        <begin position="207"/>
        <end position="227"/>
    </location>
</feature>
<dbReference type="InterPro" id="IPR050558">
    <property type="entry name" value="PTS_Sugar-Specific_Components"/>
</dbReference>
<evidence type="ECO:0000313" key="16">
    <source>
        <dbReference type="EMBL" id="MCU6763600.1"/>
    </source>
</evidence>
<evidence type="ECO:0000256" key="11">
    <source>
        <dbReference type="PROSITE-ProRule" id="PRU00421"/>
    </source>
</evidence>
<dbReference type="InterPro" id="IPR013013">
    <property type="entry name" value="PTS_EIIC_1"/>
</dbReference>
<dbReference type="Gene3D" id="3.30.1360.60">
    <property type="entry name" value="Glucose permease domain IIB"/>
    <property type="match status" value="1"/>
</dbReference>
<dbReference type="InterPro" id="IPR001996">
    <property type="entry name" value="PTS_IIB_1"/>
</dbReference>
<feature type="transmembrane region" description="Helical" evidence="12">
    <location>
        <begin position="109"/>
        <end position="133"/>
    </location>
</feature>
<comment type="subcellular location">
    <subcellularLocation>
        <location evidence="1">Cell membrane</location>
        <topology evidence="1">Multi-pass membrane protein</topology>
    </subcellularLocation>
</comment>
<keyword evidence="5 16" id="KW-0808">Transferase</keyword>
<dbReference type="PANTHER" id="PTHR30175:SF1">
    <property type="entry name" value="PTS SYSTEM ARBUTIN-, CELLOBIOSE-, AND SALICIN-SPECIFIC EIIBC COMPONENT-RELATED"/>
    <property type="match status" value="1"/>
</dbReference>
<dbReference type="Pfam" id="PF02378">
    <property type="entry name" value="PTS_EIIC"/>
    <property type="match status" value="1"/>
</dbReference>
<dbReference type="PROSITE" id="PS01035">
    <property type="entry name" value="PTS_EIIB_TYPE_1_CYS"/>
    <property type="match status" value="1"/>
</dbReference>
<feature type="domain" description="PTS EIIC type-1" evidence="15">
    <location>
        <begin position="104"/>
        <end position="461"/>
    </location>
</feature>
<dbReference type="Pfam" id="PF00358">
    <property type="entry name" value="PTS_EIIA_1"/>
    <property type="match status" value="1"/>
</dbReference>
<dbReference type="PROSITE" id="PS00371">
    <property type="entry name" value="PTS_EIIA_TYPE_1_HIS"/>
    <property type="match status" value="1"/>
</dbReference>
<evidence type="ECO:0000256" key="1">
    <source>
        <dbReference type="ARBA" id="ARBA00004651"/>
    </source>
</evidence>
<dbReference type="InterPro" id="IPR011297">
    <property type="entry name" value="PTS_IIABC_b_glu"/>
</dbReference>
<feature type="transmembrane region" description="Helical" evidence="12">
    <location>
        <begin position="169"/>
        <end position="186"/>
    </location>
</feature>
<organism evidence="16 17">
    <name type="scientific">Brotonthovivens ammoniilytica</name>
    <dbReference type="NCBI Taxonomy" id="2981725"/>
    <lineage>
        <taxon>Bacteria</taxon>
        <taxon>Bacillati</taxon>
        <taxon>Bacillota</taxon>
        <taxon>Clostridia</taxon>
        <taxon>Lachnospirales</taxon>
        <taxon>Lachnospiraceae</taxon>
        <taxon>Brotonthovivens</taxon>
    </lineage>
</organism>
<evidence type="ECO:0000259" key="15">
    <source>
        <dbReference type="PROSITE" id="PS51103"/>
    </source>
</evidence>
<gene>
    <name evidence="16" type="ORF">OCV88_14925</name>
</gene>
<dbReference type="SUPFAM" id="SSF55604">
    <property type="entry name" value="Glucose permease domain IIB"/>
    <property type="match status" value="1"/>
</dbReference>
<feature type="transmembrane region" description="Helical" evidence="12">
    <location>
        <begin position="278"/>
        <end position="302"/>
    </location>
</feature>
<evidence type="ECO:0000256" key="9">
    <source>
        <dbReference type="ARBA" id="ARBA00022989"/>
    </source>
</evidence>
<feature type="transmembrane region" description="Helical" evidence="12">
    <location>
        <begin position="247"/>
        <end position="271"/>
    </location>
</feature>
<dbReference type="EC" id="2.7.1.-" evidence="16"/>
<dbReference type="RefSeq" id="WP_158426235.1">
    <property type="nucleotide sequence ID" value="NZ_JAOQJQ010000008.1"/>
</dbReference>
<keyword evidence="7 12" id="KW-0812">Transmembrane</keyword>
<evidence type="ECO:0000313" key="17">
    <source>
        <dbReference type="Proteomes" id="UP001652442"/>
    </source>
</evidence>
<dbReference type="PROSITE" id="PS51098">
    <property type="entry name" value="PTS_EIIB_TYPE_1"/>
    <property type="match status" value="1"/>
</dbReference>
<feature type="transmembrane region" description="Helical" evidence="12">
    <location>
        <begin position="424"/>
        <end position="447"/>
    </location>
</feature>
<dbReference type="NCBIfam" id="TIGR00830">
    <property type="entry name" value="PTBA"/>
    <property type="match status" value="1"/>
</dbReference>
<accession>A0ABT2TN12</accession>
<dbReference type="InterPro" id="IPR018113">
    <property type="entry name" value="PTrfase_EIIB_Cys"/>
</dbReference>
<sequence>MAIDYKKTAREIVDALGGDTNITNVTHCATRLRFILKDESVVDVSKVSKIQGVITTVEAGGQFQVVIGNHVRDAYQHVKELITVDPGHEELPKRKVGIISRVIDVISSIFAPFLYTLAACGILQGILGIFVALNWIDTAGGTYQILNFISWTAFTFLPVLISVTASKKFGVNTFVALVIACALVSPDYINMVNTGADIHFLGMKVQLLSYTSSVIPIILAIWIASYVQRFFDKVLPIVIRNLFSHMFTIVIMVPLTLLAFGPVGNAVGGAIGGIYNYLYGLSPVVAGIIVGGLWEILVIFGVHWGITPVTVGNYANLGYDTFTGMQASAVFSQAGAAFGVFFRTKNKDMKGVALSSAVTGLFGITEPAIYGVNLRLKKPMICGCIAGAVGGAIAGGMGAVSWSYNMPGIATLPAYFKEGYMNQFLGLLISIAVSFVLAAILTIVVGFEDEPAMQQTENYPIVKNEIQAGEWKNLKSPAKGMIIPVKDVSDEMFASAAMGNGVGILSEDGKIYAPFDAVAKTVFPTGHAVGLISPEGLEVLIHIGVDTVQMNGKGFHAHVSQGDTVKQGDLLVEYDKELIEKQGYDPVVIYIITNMEMIQRIELLEETQVDVLDPAMRIQYQEVSDET</sequence>
<keyword evidence="6" id="KW-0598">Phosphotransferase system</keyword>
<keyword evidence="2" id="KW-0813">Transport</keyword>
<evidence type="ECO:0000256" key="12">
    <source>
        <dbReference type="SAM" id="Phobius"/>
    </source>
</evidence>
<feature type="transmembrane region" description="Helical" evidence="12">
    <location>
        <begin position="322"/>
        <end position="342"/>
    </location>
</feature>
<dbReference type="Gene3D" id="2.70.70.10">
    <property type="entry name" value="Glucose Permease (Domain IIA)"/>
    <property type="match status" value="1"/>
</dbReference>
<dbReference type="Pfam" id="PF00367">
    <property type="entry name" value="PTS_EIIB"/>
    <property type="match status" value="1"/>
</dbReference>
<name>A0ABT2TN12_9FIRM</name>
<feature type="domain" description="PTS EIIB type-1" evidence="14">
    <location>
        <begin position="6"/>
        <end position="88"/>
    </location>
</feature>
<evidence type="ECO:0000256" key="10">
    <source>
        <dbReference type="ARBA" id="ARBA00023136"/>
    </source>
</evidence>
<dbReference type="InterPro" id="IPR036878">
    <property type="entry name" value="Glu_permease_IIB"/>
</dbReference>
<reference evidence="16 17" key="1">
    <citation type="journal article" date="2021" name="ISME Commun">
        <title>Automated analysis of genomic sequences facilitates high-throughput and comprehensive description of bacteria.</title>
        <authorList>
            <person name="Hitch T.C.A."/>
        </authorList>
    </citation>
    <scope>NUCLEOTIDE SEQUENCE [LARGE SCALE GENOMIC DNA]</scope>
    <source>
        <strain evidence="16 17">Sanger_109</strain>
    </source>
</reference>
<keyword evidence="10 12" id="KW-0472">Membrane</keyword>
<dbReference type="SUPFAM" id="SSF51261">
    <property type="entry name" value="Duplicated hybrid motif"/>
    <property type="match status" value="1"/>
</dbReference>
<keyword evidence="9 12" id="KW-1133">Transmembrane helix</keyword>
<keyword evidence="3" id="KW-1003">Cell membrane</keyword>
<dbReference type="Proteomes" id="UP001652442">
    <property type="component" value="Unassembled WGS sequence"/>
</dbReference>
<dbReference type="PROSITE" id="PS51103">
    <property type="entry name" value="PTS_EIIC_TYPE_1"/>
    <property type="match status" value="1"/>
</dbReference>
<protein>
    <submittedName>
        <fullName evidence="16">Beta-glucoside-specific PTS transporter subunit IIABC</fullName>
        <ecNumber evidence="16">2.7.1.-</ecNumber>
    </submittedName>
</protein>
<dbReference type="InterPro" id="IPR011055">
    <property type="entry name" value="Dup_hybrid_motif"/>
</dbReference>
<evidence type="ECO:0000256" key="4">
    <source>
        <dbReference type="ARBA" id="ARBA00022597"/>
    </source>
</evidence>
<dbReference type="PROSITE" id="PS51093">
    <property type="entry name" value="PTS_EIIA_TYPE_1"/>
    <property type="match status" value="1"/>
</dbReference>
<feature type="domain" description="PTS EIIA type-1" evidence="13">
    <location>
        <begin position="490"/>
        <end position="594"/>
    </location>
</feature>
<dbReference type="InterPro" id="IPR003352">
    <property type="entry name" value="PTS_EIIC"/>
</dbReference>
<dbReference type="CDD" id="cd00212">
    <property type="entry name" value="PTS_IIB_glc"/>
    <property type="match status" value="1"/>
</dbReference>
<comment type="caution">
    <text evidence="16">The sequence shown here is derived from an EMBL/GenBank/DDBJ whole genome shotgun (WGS) entry which is preliminary data.</text>
</comment>
<feature type="transmembrane region" description="Helical" evidence="12">
    <location>
        <begin position="145"/>
        <end position="163"/>
    </location>
</feature>
<dbReference type="InterPro" id="IPR001127">
    <property type="entry name" value="PTS_EIIA_1_perm"/>
</dbReference>
<keyword evidence="17" id="KW-1185">Reference proteome</keyword>
<evidence type="ECO:0000256" key="3">
    <source>
        <dbReference type="ARBA" id="ARBA00022475"/>
    </source>
</evidence>
<keyword evidence="8" id="KW-0418">Kinase</keyword>
<evidence type="ECO:0000256" key="7">
    <source>
        <dbReference type="ARBA" id="ARBA00022692"/>
    </source>
</evidence>
<dbReference type="NCBIfam" id="TIGR01995">
    <property type="entry name" value="PTS-II-ABC-beta"/>
    <property type="match status" value="1"/>
</dbReference>
<dbReference type="EMBL" id="JAOQJQ010000008">
    <property type="protein sequence ID" value="MCU6763600.1"/>
    <property type="molecule type" value="Genomic_DNA"/>
</dbReference>
<evidence type="ECO:0000256" key="2">
    <source>
        <dbReference type="ARBA" id="ARBA00022448"/>
    </source>
</evidence>
<keyword evidence="4" id="KW-0762">Sugar transport</keyword>
<evidence type="ECO:0000256" key="6">
    <source>
        <dbReference type="ARBA" id="ARBA00022683"/>
    </source>
</evidence>
<dbReference type="GO" id="GO:0016740">
    <property type="term" value="F:transferase activity"/>
    <property type="evidence" value="ECO:0007669"/>
    <property type="project" value="UniProtKB-KW"/>
</dbReference>
<evidence type="ECO:0000256" key="5">
    <source>
        <dbReference type="ARBA" id="ARBA00022679"/>
    </source>
</evidence>
<proteinExistence type="predicted"/>
<feature type="transmembrane region" description="Helical" evidence="12">
    <location>
        <begin position="380"/>
        <end position="404"/>
    </location>
</feature>